<dbReference type="FunFam" id="3.90.550.10:FF:000002">
    <property type="entry name" value="UTP--glucose-1-phosphate uridylyltransferase"/>
    <property type="match status" value="1"/>
</dbReference>
<comment type="similarity">
    <text evidence="1 5">Belongs to the UDPGP type 1 family.</text>
</comment>
<dbReference type="Pfam" id="PF01704">
    <property type="entry name" value="UDPGP"/>
    <property type="match status" value="1"/>
</dbReference>
<feature type="binding site" evidence="7">
    <location>
        <position position="361"/>
    </location>
    <ligand>
        <name>UTP</name>
        <dbReference type="ChEBI" id="CHEBI:46398"/>
    </ligand>
</feature>
<keyword evidence="4 5" id="KW-0548">Nucleotidyltransferase</keyword>
<dbReference type="InterPro" id="IPR029044">
    <property type="entry name" value="Nucleotide-diphossugar_trans"/>
</dbReference>
<proteinExistence type="inferred from homology"/>
<dbReference type="Gene3D" id="2.160.10.10">
    <property type="entry name" value="Hexapeptide repeat proteins"/>
    <property type="match status" value="1"/>
</dbReference>
<dbReference type="GO" id="GO:0003983">
    <property type="term" value="F:UTP:glucose-1-phosphate uridylyltransferase activity"/>
    <property type="evidence" value="ECO:0007669"/>
    <property type="project" value="UniProtKB-EC"/>
</dbReference>
<feature type="binding site" evidence="6">
    <location>
        <position position="184"/>
    </location>
    <ligand>
        <name>substrate</name>
    </ligand>
</feature>
<evidence type="ECO:0000256" key="7">
    <source>
        <dbReference type="PIRSR" id="PIRSR000806-2"/>
    </source>
</evidence>
<accession>A0A7S2KZ36</accession>
<evidence type="ECO:0000256" key="3">
    <source>
        <dbReference type="ARBA" id="ARBA00022679"/>
    </source>
</evidence>
<evidence type="ECO:0000256" key="2">
    <source>
        <dbReference type="ARBA" id="ARBA00012415"/>
    </source>
</evidence>
<name>A0A7S2KZ36_9STRA</name>
<dbReference type="EC" id="2.7.7.9" evidence="2 5"/>
<keyword evidence="3 5" id="KW-0808">Transferase</keyword>
<dbReference type="SUPFAM" id="SSF53448">
    <property type="entry name" value="Nucleotide-diphospho-sugar transferases"/>
    <property type="match status" value="1"/>
</dbReference>
<dbReference type="PIRSF" id="PIRSF000806">
    <property type="entry name" value="UDPGP"/>
    <property type="match status" value="1"/>
</dbReference>
<gene>
    <name evidence="8" type="ORF">LDAN0321_LOCUS12881</name>
</gene>
<protein>
    <recommendedName>
        <fullName evidence="2 5">UTP--glucose-1-phosphate uridylyltransferase</fullName>
        <ecNumber evidence="2 5">2.7.7.9</ecNumber>
    </recommendedName>
</protein>
<evidence type="ECO:0000256" key="4">
    <source>
        <dbReference type="ARBA" id="ARBA00022695"/>
    </source>
</evidence>
<feature type="binding site" evidence="7">
    <location>
        <position position="214"/>
    </location>
    <ligand>
        <name>UTP</name>
        <dbReference type="ChEBI" id="CHEBI:46398"/>
    </ligand>
</feature>
<dbReference type="InterPro" id="IPR016267">
    <property type="entry name" value="UDPGP_trans"/>
</dbReference>
<evidence type="ECO:0000313" key="8">
    <source>
        <dbReference type="EMBL" id="CAD9589395.1"/>
    </source>
</evidence>
<organism evidence="8">
    <name type="scientific">Leptocylindrus danicus</name>
    <dbReference type="NCBI Taxonomy" id="163516"/>
    <lineage>
        <taxon>Eukaryota</taxon>
        <taxon>Sar</taxon>
        <taxon>Stramenopiles</taxon>
        <taxon>Ochrophyta</taxon>
        <taxon>Bacillariophyta</taxon>
        <taxon>Coscinodiscophyceae</taxon>
        <taxon>Chaetocerotophycidae</taxon>
        <taxon>Leptocylindrales</taxon>
        <taxon>Leptocylindraceae</taxon>
        <taxon>Leptocylindrus</taxon>
    </lineage>
</organism>
<feature type="binding site" evidence="7">
    <location>
        <position position="90"/>
    </location>
    <ligand>
        <name>UTP</name>
        <dbReference type="ChEBI" id="CHEBI:46398"/>
    </ligand>
</feature>
<dbReference type="EMBL" id="HBGY01020434">
    <property type="protein sequence ID" value="CAD9589395.1"/>
    <property type="molecule type" value="Transcribed_RNA"/>
</dbReference>
<evidence type="ECO:0000256" key="5">
    <source>
        <dbReference type="PIRNR" id="PIRNR000806"/>
    </source>
</evidence>
<evidence type="ECO:0000256" key="6">
    <source>
        <dbReference type="PIRSR" id="PIRSR000806-1"/>
    </source>
</evidence>
<reference evidence="8" key="1">
    <citation type="submission" date="2021-01" db="EMBL/GenBank/DDBJ databases">
        <authorList>
            <person name="Corre E."/>
            <person name="Pelletier E."/>
            <person name="Niang G."/>
            <person name="Scheremetjew M."/>
            <person name="Finn R."/>
            <person name="Kale V."/>
            <person name="Holt S."/>
            <person name="Cochrane G."/>
            <person name="Meng A."/>
            <person name="Brown T."/>
            <person name="Cohen L."/>
        </authorList>
    </citation>
    <scope>NUCLEOTIDE SEQUENCE</scope>
    <source>
        <strain evidence="8">B650</strain>
    </source>
</reference>
<comment type="catalytic activity">
    <reaction evidence="5">
        <text>alpha-D-glucose 1-phosphate + UTP + H(+) = UDP-alpha-D-glucose + diphosphate</text>
        <dbReference type="Rhea" id="RHEA:19889"/>
        <dbReference type="ChEBI" id="CHEBI:15378"/>
        <dbReference type="ChEBI" id="CHEBI:33019"/>
        <dbReference type="ChEBI" id="CHEBI:46398"/>
        <dbReference type="ChEBI" id="CHEBI:58601"/>
        <dbReference type="ChEBI" id="CHEBI:58885"/>
        <dbReference type="EC" id="2.7.7.9"/>
    </reaction>
</comment>
<dbReference type="InterPro" id="IPR002618">
    <property type="entry name" value="UDPGP_fam"/>
</dbReference>
<feature type="binding site" evidence="7">
    <location>
        <position position="155"/>
    </location>
    <ligand>
        <name>UTP</name>
        <dbReference type="ChEBI" id="CHEBI:46398"/>
    </ligand>
</feature>
<dbReference type="PANTHER" id="PTHR43511">
    <property type="match status" value="1"/>
</dbReference>
<dbReference type="GO" id="GO:0006011">
    <property type="term" value="P:UDP-alpha-D-glucose metabolic process"/>
    <property type="evidence" value="ECO:0007669"/>
    <property type="project" value="UniProtKB-UniRule"/>
</dbReference>
<evidence type="ECO:0000256" key="1">
    <source>
        <dbReference type="ARBA" id="ARBA00010401"/>
    </source>
</evidence>
<sequence>MTSSASFEACRTKMEAEGISQSAISAFESSFNALVSGATGIIPESTISPVEDLLRYENIRIKTDPTLLKQTVVCKLNGGLGTGMGLEKAKSLLEVKDGETFLDLTAKQVMKMREEFDMKVKFMLMNSFSTSDDTLAFFQENYPEIATEEGLEMLQNKVPKIDANSFQPATCESNPSNEWCPPGHGDLYAALVGSGRLDALLDDGFKYMFVSNSDNLGAVLDLTILTHFAKSDTPFMMECCQRTENDKKGGHLALRGKDKQLILRESAMCAGEDEAAFQDISTHQFFNTNNLWIRLDKLKKIIDSNNGFIPLPMIKNSKTVDPKDDSSTKVIQLETAMGAAIECFPGATAICVPRTRFAPVKKCNDLFLLRSDAYIITEDFRIELNPKCNGKAPIVSLDSKNYKLVGKLEEATKGGIPSLVDCNRLTIKGPVKMCSNCKFIGDVKILNASSKAAQVEPGLHEDVELDLSNSNSACFACSIM</sequence>
<dbReference type="Gene3D" id="3.90.550.10">
    <property type="entry name" value="Spore Coat Polysaccharide Biosynthesis Protein SpsA, Chain A"/>
    <property type="match status" value="1"/>
</dbReference>
<dbReference type="AlphaFoldDB" id="A0A7S2KZ36"/>
<feature type="binding site" evidence="7">
    <location>
        <position position="183"/>
    </location>
    <ligand>
        <name>UTP</name>
        <dbReference type="ChEBI" id="CHEBI:46398"/>
    </ligand>
</feature>